<sequence length="433" mass="47243">MTEADGTDGGGGALDAERATDVLVVGAGPAGSVLAYLLARSGVRVTLLERADLRNREFRGYGWQPAVVRHFEEMDLLDDVRALDHDELRRPSVHVYGEEYRLFDLDEFSTHGYAMLLEQEPLLRLVVERASEYEGFDYRPHTPVTDLLVEGGSVVGVQARDQETGENVEFRARLVVGADGRFSTVRTAAGIDAGLFDSHLDLVWFKLPREAADGTAQARVGSDGLILYFGLGSEEAQLGWFVPAGTYPDLRRRGIEAFREQLRSVDPSLGPYLEAGLSSFEDCSLLHIAPGISDDWVRDGLLLVGDAAHVASPIGGQGNGLAIADSVVAHGVVLDALANHPDSVSLPEASLQRYERVRRPTVERTVRSQRRGERVLTALVGVGERVPDPLARVALQSAVSVGPRLPPVRRTARRFFGDGDVRVDRTRFVDADE</sequence>
<proteinExistence type="predicted"/>
<evidence type="ECO:0000313" key="3">
    <source>
        <dbReference type="EMBL" id="MFC5972990.1"/>
    </source>
</evidence>
<dbReference type="InterPro" id="IPR002938">
    <property type="entry name" value="FAD-bd"/>
</dbReference>
<evidence type="ECO:0000256" key="1">
    <source>
        <dbReference type="ARBA" id="ARBA00023002"/>
    </source>
</evidence>
<keyword evidence="1" id="KW-0560">Oxidoreductase</keyword>
<organism evidence="3 4">
    <name type="scientific">Halomarina salina</name>
    <dbReference type="NCBI Taxonomy" id="1872699"/>
    <lineage>
        <taxon>Archaea</taxon>
        <taxon>Methanobacteriati</taxon>
        <taxon>Methanobacteriota</taxon>
        <taxon>Stenosarchaea group</taxon>
        <taxon>Halobacteria</taxon>
        <taxon>Halobacteriales</taxon>
        <taxon>Natronomonadaceae</taxon>
        <taxon>Halomarina</taxon>
    </lineage>
</organism>
<reference evidence="3 4" key="1">
    <citation type="journal article" date="2019" name="Int. J. Syst. Evol. Microbiol.">
        <title>The Global Catalogue of Microorganisms (GCM) 10K type strain sequencing project: providing services to taxonomists for standard genome sequencing and annotation.</title>
        <authorList>
            <consortium name="The Broad Institute Genomics Platform"/>
            <consortium name="The Broad Institute Genome Sequencing Center for Infectious Disease"/>
            <person name="Wu L."/>
            <person name="Ma J."/>
        </authorList>
    </citation>
    <scope>NUCLEOTIDE SEQUENCE [LARGE SCALE GENOMIC DNA]</scope>
    <source>
        <strain evidence="3 4">CGMCC 1.12543</strain>
    </source>
</reference>
<keyword evidence="4" id="KW-1185">Reference proteome</keyword>
<gene>
    <name evidence="3" type="ORF">ACFPYI_16775</name>
</gene>
<keyword evidence="3" id="KW-0503">Monooxygenase</keyword>
<dbReference type="AlphaFoldDB" id="A0ABD5RS83"/>
<dbReference type="PANTHER" id="PTHR43476:SF5">
    <property type="entry name" value="FAD-DEPENDENT MONOOXYGENASE"/>
    <property type="match status" value="1"/>
</dbReference>
<dbReference type="Gene3D" id="3.50.50.60">
    <property type="entry name" value="FAD/NAD(P)-binding domain"/>
    <property type="match status" value="1"/>
</dbReference>
<protein>
    <submittedName>
        <fullName evidence="3">FAD-dependent monooxygenase</fullName>
    </submittedName>
</protein>
<evidence type="ECO:0000259" key="2">
    <source>
        <dbReference type="Pfam" id="PF01494"/>
    </source>
</evidence>
<dbReference type="GO" id="GO:0004497">
    <property type="term" value="F:monooxygenase activity"/>
    <property type="evidence" value="ECO:0007669"/>
    <property type="project" value="UniProtKB-KW"/>
</dbReference>
<dbReference type="InterPro" id="IPR050631">
    <property type="entry name" value="PheA/TfdB_FAD_monoxygenase"/>
</dbReference>
<dbReference type="PANTHER" id="PTHR43476">
    <property type="entry name" value="3-(3-HYDROXY-PHENYL)PROPIONATE/3-HYDROXYCINNAMIC ACID HYDROXYLASE"/>
    <property type="match status" value="1"/>
</dbReference>
<dbReference type="EMBL" id="JBHSQH010000001">
    <property type="protein sequence ID" value="MFC5972990.1"/>
    <property type="molecule type" value="Genomic_DNA"/>
</dbReference>
<dbReference type="Proteomes" id="UP001596099">
    <property type="component" value="Unassembled WGS sequence"/>
</dbReference>
<dbReference type="InterPro" id="IPR036188">
    <property type="entry name" value="FAD/NAD-bd_sf"/>
</dbReference>
<name>A0ABD5RS83_9EURY</name>
<comment type="caution">
    <text evidence="3">The sequence shown here is derived from an EMBL/GenBank/DDBJ whole genome shotgun (WGS) entry which is preliminary data.</text>
</comment>
<dbReference type="SUPFAM" id="SSF51905">
    <property type="entry name" value="FAD/NAD(P)-binding domain"/>
    <property type="match status" value="1"/>
</dbReference>
<evidence type="ECO:0000313" key="4">
    <source>
        <dbReference type="Proteomes" id="UP001596099"/>
    </source>
</evidence>
<feature type="domain" description="FAD-binding" evidence="2">
    <location>
        <begin position="20"/>
        <end position="367"/>
    </location>
</feature>
<accession>A0ABD5RS83</accession>
<dbReference type="PRINTS" id="PR00420">
    <property type="entry name" value="RNGMNOXGNASE"/>
</dbReference>
<dbReference type="Pfam" id="PF01494">
    <property type="entry name" value="FAD_binding_3"/>
    <property type="match status" value="1"/>
</dbReference>
<dbReference type="RefSeq" id="WP_247417005.1">
    <property type="nucleotide sequence ID" value="NZ_JALLGW010000001.1"/>
</dbReference>